<dbReference type="Pfam" id="PF13193">
    <property type="entry name" value="AMP-binding_C"/>
    <property type="match status" value="1"/>
</dbReference>
<proteinExistence type="predicted"/>
<dbReference type="EMBL" id="KZ293425">
    <property type="protein sequence ID" value="PBK70979.1"/>
    <property type="molecule type" value="Genomic_DNA"/>
</dbReference>
<dbReference type="InterPro" id="IPR000873">
    <property type="entry name" value="AMP-dep_synth/lig_dom"/>
</dbReference>
<dbReference type="PANTHER" id="PTHR43201">
    <property type="entry name" value="ACYL-COA SYNTHETASE"/>
    <property type="match status" value="1"/>
</dbReference>
<accession>A0A2H3BJF4</accession>
<gene>
    <name evidence="3" type="ORF">ARMSODRAFT_955721</name>
</gene>
<feature type="domain" description="AMP-dependent synthetase/ligase" evidence="1">
    <location>
        <begin position="60"/>
        <end position="446"/>
    </location>
</feature>
<evidence type="ECO:0000313" key="4">
    <source>
        <dbReference type="Proteomes" id="UP000218334"/>
    </source>
</evidence>
<name>A0A2H3BJF4_9AGAR</name>
<dbReference type="SUPFAM" id="SSF56801">
    <property type="entry name" value="Acetyl-CoA synthetase-like"/>
    <property type="match status" value="1"/>
</dbReference>
<dbReference type="InterPro" id="IPR025110">
    <property type="entry name" value="AMP-bd_C"/>
</dbReference>
<dbReference type="Gene3D" id="3.40.50.12780">
    <property type="entry name" value="N-terminal domain of ligase-like"/>
    <property type="match status" value="1"/>
</dbReference>
<dbReference type="GO" id="GO:0031956">
    <property type="term" value="F:medium-chain fatty acid-CoA ligase activity"/>
    <property type="evidence" value="ECO:0007669"/>
    <property type="project" value="TreeGrafter"/>
</dbReference>
<dbReference type="InterPro" id="IPR045851">
    <property type="entry name" value="AMP-bd_C_sf"/>
</dbReference>
<organism evidence="3 4">
    <name type="scientific">Armillaria solidipes</name>
    <dbReference type="NCBI Taxonomy" id="1076256"/>
    <lineage>
        <taxon>Eukaryota</taxon>
        <taxon>Fungi</taxon>
        <taxon>Dikarya</taxon>
        <taxon>Basidiomycota</taxon>
        <taxon>Agaricomycotina</taxon>
        <taxon>Agaricomycetes</taxon>
        <taxon>Agaricomycetidae</taxon>
        <taxon>Agaricales</taxon>
        <taxon>Marasmiineae</taxon>
        <taxon>Physalacriaceae</taxon>
        <taxon>Armillaria</taxon>
    </lineage>
</organism>
<dbReference type="Pfam" id="PF00501">
    <property type="entry name" value="AMP-binding"/>
    <property type="match status" value="1"/>
</dbReference>
<sequence>MSAVEGSLHPPLCHKTLPDYFASEILQKHATKPALICRNEHARSLGGPRLANLGIESHLAWDFADFETCISAAARGLLAMGIQKGDRVGVLMGNNSAYATLQWACASIGAILVTINPAYRVNELATALRHVGVKHLFVVPRIRSSAYIQLLADLYPSIRSAHPGEIQEEALPDLRNIVVVDNEESCRAELDALGVKSLIDWREVFVWRQDRVSLDQQRQAVADSLHKDEIINLQFTSGTTGSPKAVSLTHHNLLNNALSVGRCMHLTDRDLVCNVPPLFHCFGLVLGNLAAWSYGAGIVFPSEIFDPHAIVDAIVEEKCTALHGVPTHFLGILAEIDDRRSRGEEPDTRSLRAGIAAGSPIPIALMQELIAKLNLVDLTNAYGMTETSPVSFQTTPEDPIVKRVETVGKVQPHVRAKIVDTEGQVVPVGAPGQICVAGYLVQKGYWEDEAQTAQVMQRDTEGTLWMHTGDEGVMDEEGYLKIVGRIKDIIIRGGENLFPVQIENALTTHPGIHEAAAIAVPDTRYGEVVGAWVVRAPGHDDISKEEVRKAVSDVMNPQNAPAWVWFTDELPKTASGKVMKHILRDRSKRLLKDSGGRVAGQ</sequence>
<dbReference type="PANTHER" id="PTHR43201:SF30">
    <property type="entry name" value="AMP-DEPENDENT SYNTHETASE_LIGASE DOMAIN-CONTAINING PROTEIN"/>
    <property type="match status" value="1"/>
</dbReference>
<dbReference type="InterPro" id="IPR042099">
    <property type="entry name" value="ANL_N_sf"/>
</dbReference>
<feature type="domain" description="AMP-binding enzyme C-terminal" evidence="2">
    <location>
        <begin position="501"/>
        <end position="577"/>
    </location>
</feature>
<reference evidence="4" key="1">
    <citation type="journal article" date="2017" name="Nat. Ecol. Evol.">
        <title>Genome expansion and lineage-specific genetic innovations in the forest pathogenic fungi Armillaria.</title>
        <authorList>
            <person name="Sipos G."/>
            <person name="Prasanna A.N."/>
            <person name="Walter M.C."/>
            <person name="O'Connor E."/>
            <person name="Balint B."/>
            <person name="Krizsan K."/>
            <person name="Kiss B."/>
            <person name="Hess J."/>
            <person name="Varga T."/>
            <person name="Slot J."/>
            <person name="Riley R."/>
            <person name="Boka B."/>
            <person name="Rigling D."/>
            <person name="Barry K."/>
            <person name="Lee J."/>
            <person name="Mihaltcheva S."/>
            <person name="LaButti K."/>
            <person name="Lipzen A."/>
            <person name="Waldron R."/>
            <person name="Moloney N.M."/>
            <person name="Sperisen C."/>
            <person name="Kredics L."/>
            <person name="Vagvoelgyi C."/>
            <person name="Patrignani A."/>
            <person name="Fitzpatrick D."/>
            <person name="Nagy I."/>
            <person name="Doyle S."/>
            <person name="Anderson J.B."/>
            <person name="Grigoriev I.V."/>
            <person name="Gueldener U."/>
            <person name="Muensterkoetter M."/>
            <person name="Nagy L.G."/>
        </authorList>
    </citation>
    <scope>NUCLEOTIDE SEQUENCE [LARGE SCALE GENOMIC DNA]</scope>
    <source>
        <strain evidence="4">28-4</strain>
    </source>
</reference>
<dbReference type="InterPro" id="IPR020845">
    <property type="entry name" value="AMP-binding_CS"/>
</dbReference>
<dbReference type="GO" id="GO:0006631">
    <property type="term" value="P:fatty acid metabolic process"/>
    <property type="evidence" value="ECO:0007669"/>
    <property type="project" value="TreeGrafter"/>
</dbReference>
<evidence type="ECO:0000259" key="2">
    <source>
        <dbReference type="Pfam" id="PF13193"/>
    </source>
</evidence>
<evidence type="ECO:0000259" key="1">
    <source>
        <dbReference type="Pfam" id="PF00501"/>
    </source>
</evidence>
<keyword evidence="4" id="KW-1185">Reference proteome</keyword>
<dbReference type="PROSITE" id="PS00455">
    <property type="entry name" value="AMP_BINDING"/>
    <property type="match status" value="1"/>
</dbReference>
<dbReference type="AlphaFoldDB" id="A0A2H3BJF4"/>
<evidence type="ECO:0000313" key="3">
    <source>
        <dbReference type="EMBL" id="PBK70979.1"/>
    </source>
</evidence>
<dbReference type="STRING" id="1076256.A0A2H3BJF4"/>
<dbReference type="Proteomes" id="UP000218334">
    <property type="component" value="Unassembled WGS sequence"/>
</dbReference>
<dbReference type="Gene3D" id="3.30.300.30">
    <property type="match status" value="1"/>
</dbReference>
<protein>
    <submittedName>
        <fullName evidence="3">Acetyl-CoA synthetase-like protein</fullName>
    </submittedName>
</protein>